<dbReference type="RefSeq" id="WP_268639371.1">
    <property type="nucleotide sequence ID" value="NZ_JAMDLZ010000042.1"/>
</dbReference>
<evidence type="ECO:0000313" key="2">
    <source>
        <dbReference type="Proteomes" id="UP001527052"/>
    </source>
</evidence>
<name>A0ABT4EY53_9BACI</name>
<dbReference type="Proteomes" id="UP001527052">
    <property type="component" value="Unassembled WGS sequence"/>
</dbReference>
<gene>
    <name evidence="1" type="ORF">M5W82_21235</name>
</gene>
<dbReference type="EMBL" id="JAMDLZ010000042">
    <property type="protein sequence ID" value="MCY9549411.1"/>
    <property type="molecule type" value="Genomic_DNA"/>
</dbReference>
<organism evidence="1 2">
    <name type="scientific">Lysinibacillus xylanilyticus</name>
    <dbReference type="NCBI Taxonomy" id="582475"/>
    <lineage>
        <taxon>Bacteria</taxon>
        <taxon>Bacillati</taxon>
        <taxon>Bacillota</taxon>
        <taxon>Bacilli</taxon>
        <taxon>Bacillales</taxon>
        <taxon>Bacillaceae</taxon>
        <taxon>Lysinibacillus</taxon>
    </lineage>
</organism>
<proteinExistence type="predicted"/>
<sequence length="170" mass="19592">MKRSPTMEELKADIKRLQDEINTADMERGYCKIPFPPVSDVWAEQAYKRNLADIKPFLADYAELVLTAKEIVPLGEQERVNDWLEVLKVAREAKDSILSSTCTIIAALLRIATNGDSRMHYANFADMIADTITEVLYSVYFEDAYKGDYDGNYDQYYADKREELLKWQAN</sequence>
<keyword evidence="2" id="KW-1185">Reference proteome</keyword>
<evidence type="ECO:0000313" key="1">
    <source>
        <dbReference type="EMBL" id="MCY9549411.1"/>
    </source>
</evidence>
<accession>A0ABT4EY53</accession>
<comment type="caution">
    <text evidence="1">The sequence shown here is derived from an EMBL/GenBank/DDBJ whole genome shotgun (WGS) entry which is preliminary data.</text>
</comment>
<protein>
    <submittedName>
        <fullName evidence="1">Uncharacterized protein</fullName>
    </submittedName>
</protein>
<reference evidence="1 2" key="1">
    <citation type="submission" date="2022-05" db="EMBL/GenBank/DDBJ databases">
        <title>Genome Sequencing of Bee-Associated Microbes.</title>
        <authorList>
            <person name="Dunlap C."/>
        </authorList>
    </citation>
    <scope>NUCLEOTIDE SEQUENCE [LARGE SCALE GENOMIC DNA]</scope>
    <source>
        <strain evidence="1 2">NRRL BD-083</strain>
    </source>
</reference>